<keyword evidence="4" id="KW-1185">Reference proteome</keyword>
<dbReference type="OrthoDB" id="9808367at2"/>
<dbReference type="Proteomes" id="UP000029736">
    <property type="component" value="Unassembled WGS sequence"/>
</dbReference>
<sequence length="318" mass="35637">MQLIYNPVVLEHDTGLHPENRKRFEVMGELPETELIDGAPFLPLVHTKDHIKSIKSACEFGQALDGDTPTSPGSFEAARFAVGATVMASDTNGFALVRPPGHHAYAHRGSGFCLFNNVAVAAQRLVEEGKRVAIFDFDGHLGDGTSEIFYNTDKVLYWSMHQYPAYPGHGFVEEIGVGKGKGFNINVPLPPGSADDILSETLDYFFPIIEQFQPDVLALSAGFDMHQRDMLLDLKASSGFYYKLGQRLRKRFSNMFATLEGGYNTDEMPRCLFNFLAGMNGLDKPYHEEETLSGMRVWETFEIYVHAVMGNLRSYWKF</sequence>
<evidence type="ECO:0000256" key="1">
    <source>
        <dbReference type="ARBA" id="ARBA00005947"/>
    </source>
</evidence>
<evidence type="ECO:0000259" key="2">
    <source>
        <dbReference type="Pfam" id="PF00850"/>
    </source>
</evidence>
<dbReference type="GO" id="GO:0040029">
    <property type="term" value="P:epigenetic regulation of gene expression"/>
    <property type="evidence" value="ECO:0007669"/>
    <property type="project" value="TreeGrafter"/>
</dbReference>
<dbReference type="InterPro" id="IPR023696">
    <property type="entry name" value="Ureohydrolase_dom_sf"/>
</dbReference>
<proteinExistence type="inferred from homology"/>
<dbReference type="PANTHER" id="PTHR10625">
    <property type="entry name" value="HISTONE DEACETYLASE HDAC1-RELATED"/>
    <property type="match status" value="1"/>
</dbReference>
<organism evidence="3 4">
    <name type="scientific">Phaeodactylibacter xiamenensis</name>
    <dbReference type="NCBI Taxonomy" id="1524460"/>
    <lineage>
        <taxon>Bacteria</taxon>
        <taxon>Pseudomonadati</taxon>
        <taxon>Bacteroidota</taxon>
        <taxon>Saprospiria</taxon>
        <taxon>Saprospirales</taxon>
        <taxon>Haliscomenobacteraceae</taxon>
        <taxon>Phaeodactylibacter</taxon>
    </lineage>
</organism>
<dbReference type="EMBL" id="JPOS01000018">
    <property type="protein sequence ID" value="KGE88561.1"/>
    <property type="molecule type" value="Genomic_DNA"/>
</dbReference>
<comment type="similarity">
    <text evidence="1">Belongs to the histone deacetylase family.</text>
</comment>
<dbReference type="SUPFAM" id="SSF52768">
    <property type="entry name" value="Arginase/deacetylase"/>
    <property type="match status" value="1"/>
</dbReference>
<gene>
    <name evidence="3" type="ORF">IX84_07730</name>
</gene>
<dbReference type="CDD" id="cd10001">
    <property type="entry name" value="HDAC_classII_APAH"/>
    <property type="match status" value="1"/>
</dbReference>
<dbReference type="STRING" id="1524460.IX84_07730"/>
<comment type="caution">
    <text evidence="3">The sequence shown here is derived from an EMBL/GenBank/DDBJ whole genome shotgun (WGS) entry which is preliminary data.</text>
</comment>
<dbReference type="InterPro" id="IPR037138">
    <property type="entry name" value="His_deacetylse_dom_sf"/>
</dbReference>
<dbReference type="GO" id="GO:0004407">
    <property type="term" value="F:histone deacetylase activity"/>
    <property type="evidence" value="ECO:0007669"/>
    <property type="project" value="TreeGrafter"/>
</dbReference>
<evidence type="ECO:0000313" key="3">
    <source>
        <dbReference type="EMBL" id="KGE88561.1"/>
    </source>
</evidence>
<accession>A0A098S8X5</accession>
<dbReference type="PRINTS" id="PR01270">
    <property type="entry name" value="HDASUPER"/>
</dbReference>
<reference evidence="3 4" key="1">
    <citation type="journal article" date="2014" name="Int. J. Syst. Evol. Microbiol.">
        <title>Phaeodactylibacter xiamenensis gen. nov., sp. nov., a member of the family Saprospiraceae isolated from the marine alga Phaeodactylum tricornutum.</title>
        <authorList>
            <person name="Chen Z.Jr."/>
            <person name="Lei X."/>
            <person name="Lai Q."/>
            <person name="Li Y."/>
            <person name="Zhang B."/>
            <person name="Zhang J."/>
            <person name="Zhang H."/>
            <person name="Yang L."/>
            <person name="Zheng W."/>
            <person name="Tian Y."/>
            <person name="Yu Z."/>
            <person name="Xu H.Jr."/>
            <person name="Zheng T."/>
        </authorList>
    </citation>
    <scope>NUCLEOTIDE SEQUENCE [LARGE SCALE GENOMIC DNA]</scope>
    <source>
        <strain evidence="3 4">KD52</strain>
    </source>
</reference>
<evidence type="ECO:0000313" key="4">
    <source>
        <dbReference type="Proteomes" id="UP000029736"/>
    </source>
</evidence>
<dbReference type="Pfam" id="PF00850">
    <property type="entry name" value="Hist_deacetyl"/>
    <property type="match status" value="1"/>
</dbReference>
<feature type="domain" description="Histone deacetylase" evidence="2">
    <location>
        <begin position="42"/>
        <end position="277"/>
    </location>
</feature>
<dbReference type="Gene3D" id="3.40.800.20">
    <property type="entry name" value="Histone deacetylase domain"/>
    <property type="match status" value="1"/>
</dbReference>
<protein>
    <submittedName>
        <fullName evidence="3">Histone deacetylase</fullName>
    </submittedName>
</protein>
<dbReference type="InterPro" id="IPR000286">
    <property type="entry name" value="HDACs"/>
</dbReference>
<dbReference type="PANTHER" id="PTHR10625:SF10">
    <property type="entry name" value="HISTONE DEACETYLASE HDAC1"/>
    <property type="match status" value="1"/>
</dbReference>
<dbReference type="AlphaFoldDB" id="A0A098S8X5"/>
<name>A0A098S8X5_9BACT</name>
<dbReference type="InterPro" id="IPR023801">
    <property type="entry name" value="His_deacetylse_dom"/>
</dbReference>